<accession>J4H452</accession>
<keyword evidence="2" id="KW-1185">Reference proteome</keyword>
<dbReference type="RefSeq" id="XP_012183672.1">
    <property type="nucleotide sequence ID" value="XM_012328282.1"/>
</dbReference>
<evidence type="ECO:0000313" key="1">
    <source>
        <dbReference type="EMBL" id="CCM04389.1"/>
    </source>
</evidence>
<dbReference type="EMBL" id="HE797155">
    <property type="protein sequence ID" value="CCM04389.1"/>
    <property type="molecule type" value="Genomic_DNA"/>
</dbReference>
<dbReference type="HOGENOM" id="CLU_2026773_0_0_1"/>
<proteinExistence type="predicted"/>
<protein>
    <submittedName>
        <fullName evidence="1">Uncharacterized protein</fullName>
    </submittedName>
</protein>
<name>J4H452_9APHY</name>
<evidence type="ECO:0000313" key="2">
    <source>
        <dbReference type="Proteomes" id="UP000006352"/>
    </source>
</evidence>
<sequence length="122" mass="12900">MSRLVVVQNASYAPPAGLSEQLPVLNLPLAATAVSPILRHLAPSCGDVARVGPAYCACPQSAESSLACSLLLPPPSEGTPVRAPRKPSARCRSALPRLQPPGIYPQTRMAWWRKHCSSPSPP</sequence>
<dbReference type="AlphaFoldDB" id="J4H452"/>
<reference evidence="1 2" key="1">
    <citation type="journal article" date="2012" name="Appl. Environ. Microbiol.">
        <title>Short-read sequencing for genomic analysis of the brown rot fungus Fibroporia radiculosa.</title>
        <authorList>
            <person name="Tang J.D."/>
            <person name="Perkins A.D."/>
            <person name="Sonstegard T.S."/>
            <person name="Schroeder S.G."/>
            <person name="Burgess S.C."/>
            <person name="Diehl S.V."/>
        </authorList>
    </citation>
    <scope>NUCLEOTIDE SEQUENCE [LARGE SCALE GENOMIC DNA]</scope>
    <source>
        <strain evidence="1 2">TFFH 294</strain>
    </source>
</reference>
<dbReference type="InParanoid" id="J4H452"/>
<organism evidence="1 2">
    <name type="scientific">Fibroporia radiculosa</name>
    <dbReference type="NCBI Taxonomy" id="599839"/>
    <lineage>
        <taxon>Eukaryota</taxon>
        <taxon>Fungi</taxon>
        <taxon>Dikarya</taxon>
        <taxon>Basidiomycota</taxon>
        <taxon>Agaricomycotina</taxon>
        <taxon>Agaricomycetes</taxon>
        <taxon>Polyporales</taxon>
        <taxon>Fibroporiaceae</taxon>
        <taxon>Fibroporia</taxon>
    </lineage>
</organism>
<gene>
    <name evidence="1" type="ORF">FIBRA_06565</name>
</gene>
<dbReference type="Proteomes" id="UP000006352">
    <property type="component" value="Unassembled WGS sequence"/>
</dbReference>
<dbReference type="GeneID" id="24099300"/>